<accession>A0A2H1KH10</accession>
<gene>
    <name evidence="7" type="ORF">BAURA86_02750</name>
</gene>
<dbReference type="Gene3D" id="1.20.5.320">
    <property type="entry name" value="6-Phosphogluconate Dehydrogenase, domain 3"/>
    <property type="match status" value="1"/>
</dbReference>
<dbReference type="EC" id="1.1.1.44" evidence="4"/>
<proteinExistence type="inferred from homology"/>
<evidence type="ECO:0000256" key="1">
    <source>
        <dbReference type="ARBA" id="ARBA00008419"/>
    </source>
</evidence>
<evidence type="ECO:0000256" key="3">
    <source>
        <dbReference type="ARBA" id="ARBA00023064"/>
    </source>
</evidence>
<dbReference type="SMART" id="SM01350">
    <property type="entry name" value="6PGD"/>
    <property type="match status" value="1"/>
</dbReference>
<dbReference type="EMBL" id="FXZI01000010">
    <property type="protein sequence ID" value="SMX98462.1"/>
    <property type="molecule type" value="Genomic_DNA"/>
</dbReference>
<dbReference type="Gene3D" id="3.40.50.720">
    <property type="entry name" value="NAD(P)-binding Rossmann-like Domain"/>
    <property type="match status" value="1"/>
</dbReference>
<keyword evidence="3 4" id="KW-0311">Gluconate utilization</keyword>
<dbReference type="NCBIfam" id="TIGR00873">
    <property type="entry name" value="gnd"/>
    <property type="match status" value="1"/>
</dbReference>
<protein>
    <recommendedName>
        <fullName evidence="4">6-phosphogluconate dehydrogenase, decarboxylating</fullName>
        <ecNumber evidence="4">1.1.1.44</ecNumber>
    </recommendedName>
</protein>
<dbReference type="InterPro" id="IPR006115">
    <property type="entry name" value="6PGDH_NADP-bd"/>
</dbReference>
<dbReference type="Pfam" id="PF03446">
    <property type="entry name" value="NAD_binding_2"/>
    <property type="match status" value="1"/>
</dbReference>
<dbReference type="InterPro" id="IPR013328">
    <property type="entry name" value="6PGD_dom2"/>
</dbReference>
<evidence type="ECO:0000313" key="7">
    <source>
        <dbReference type="EMBL" id="SMX98462.1"/>
    </source>
</evidence>
<name>A0A2H1KH10_BREAU</name>
<feature type="region of interest" description="Disordered" evidence="5">
    <location>
        <begin position="372"/>
        <end position="392"/>
    </location>
</feature>
<sequence length="558" mass="58565">MRHVELSTAARTWQLRHFTVTGSHCWRLLLATDAGSHDQQPRGRGLGMTAEVGVIGTGVMGSNLARNLARNLAARSGARVAVYDRDVDRAQALAVEHPDAEFLVASSPADLASKLSGPRVAILMVNAGAATDSAISDLVEVFEPGDVIVDGGNSLFTDTIARGEAVRQAGIEFVGVGISGGEVGALEGPSMMVGGTESAWSRLRPILEPIAARAATGDARAESSDGNGAPADRAEIDQESCIAHVGTDGAGHFVKMIHNGIEYADMQLIAEAFALLRSRLGLTPSEIAEVFREWNRGELESYLIEITAEVLDHTDAATGKPFVDVIADSAGAKGTGGWTVKTGLDLGVPVATIAEAVSARSLSSVSVLRSSGTALDGPSSTTSADDDAAATSAPVDRDTVIETVRQALFTGKILAYVQGFHEIAAGAQEYGWKTELGEVARIWMAGCIIRARFLDRITEAFDADPNLSSLLADPYFQDSLNAGQQALRDTVADAASAGVPIPALASALSYFDGIRTSRSSAALVQGQRDFFGSHTYGRADRAGTFHTLWSGDRSEVQL</sequence>
<dbReference type="InterPro" id="IPR006183">
    <property type="entry name" value="Pgluconate_DH"/>
</dbReference>
<feature type="domain" description="6-phosphogluconate dehydrogenase C-terminal" evidence="6">
    <location>
        <begin position="251"/>
        <end position="550"/>
    </location>
</feature>
<keyword evidence="4" id="KW-0570">Pentose shunt</keyword>
<dbReference type="GO" id="GO:0019521">
    <property type="term" value="P:D-gluconate metabolic process"/>
    <property type="evidence" value="ECO:0007669"/>
    <property type="project" value="UniProtKB-KW"/>
</dbReference>
<evidence type="ECO:0000313" key="8">
    <source>
        <dbReference type="Proteomes" id="UP000234300"/>
    </source>
</evidence>
<dbReference type="InterPro" id="IPR036291">
    <property type="entry name" value="NAD(P)-bd_dom_sf"/>
</dbReference>
<dbReference type="GO" id="GO:0006098">
    <property type="term" value="P:pentose-phosphate shunt"/>
    <property type="evidence" value="ECO:0007669"/>
    <property type="project" value="UniProtKB-UniPathway"/>
</dbReference>
<evidence type="ECO:0000256" key="5">
    <source>
        <dbReference type="SAM" id="MobiDB-lite"/>
    </source>
</evidence>
<dbReference type="PRINTS" id="PR00076">
    <property type="entry name" value="6PGDHDRGNASE"/>
</dbReference>
<reference evidence="7 8" key="1">
    <citation type="submission" date="2017-03" db="EMBL/GenBank/DDBJ databases">
        <authorList>
            <person name="Afonso C.L."/>
            <person name="Miller P.J."/>
            <person name="Scott M.A."/>
            <person name="Spackman E."/>
            <person name="Goraichik I."/>
            <person name="Dimitrov K.M."/>
            <person name="Suarez D.L."/>
            <person name="Swayne D.E."/>
        </authorList>
    </citation>
    <scope>NUCLEOTIDE SEQUENCE [LARGE SCALE GENOMIC DNA]</scope>
    <source>
        <strain evidence="8">8(6)</strain>
    </source>
</reference>
<dbReference type="SUPFAM" id="SSF51735">
    <property type="entry name" value="NAD(P)-binding Rossmann-fold domains"/>
    <property type="match status" value="1"/>
</dbReference>
<evidence type="ECO:0000259" key="6">
    <source>
        <dbReference type="SMART" id="SM01350"/>
    </source>
</evidence>
<comment type="pathway">
    <text evidence="4">Carbohydrate degradation; pentose phosphate pathway; D-ribulose 5-phosphate from D-glucose 6-phosphate (oxidative stage): step 3/3.</text>
</comment>
<dbReference type="Proteomes" id="UP000234300">
    <property type="component" value="Unassembled WGS sequence"/>
</dbReference>
<dbReference type="NCBIfam" id="NF006765">
    <property type="entry name" value="PRK09287.1"/>
    <property type="match status" value="1"/>
</dbReference>
<organism evidence="7 8">
    <name type="scientific">Brevibacterium aurantiacum</name>
    <dbReference type="NCBI Taxonomy" id="273384"/>
    <lineage>
        <taxon>Bacteria</taxon>
        <taxon>Bacillati</taxon>
        <taxon>Actinomycetota</taxon>
        <taxon>Actinomycetes</taxon>
        <taxon>Micrococcales</taxon>
        <taxon>Brevibacteriaceae</taxon>
        <taxon>Brevibacterium</taxon>
    </lineage>
</organism>
<feature type="compositionally biased region" description="Low complexity" evidence="5">
    <location>
        <begin position="379"/>
        <end position="392"/>
    </location>
</feature>
<dbReference type="AlphaFoldDB" id="A0A2H1KH10"/>
<dbReference type="InterPro" id="IPR006114">
    <property type="entry name" value="6PGDH_C"/>
</dbReference>
<dbReference type="UniPathway" id="UPA00115">
    <property type="reaction ID" value="UER00410"/>
</dbReference>
<dbReference type="InterPro" id="IPR008927">
    <property type="entry name" value="6-PGluconate_DH-like_C_sf"/>
</dbReference>
<dbReference type="FunFam" id="1.10.1040.10:FF:000002">
    <property type="entry name" value="6-phosphogluconate dehydrogenase, decarboxylating"/>
    <property type="match status" value="1"/>
</dbReference>
<dbReference type="GO" id="GO:0050661">
    <property type="term" value="F:NADP binding"/>
    <property type="evidence" value="ECO:0007669"/>
    <property type="project" value="InterPro"/>
</dbReference>
<dbReference type="Gene3D" id="1.10.1040.10">
    <property type="entry name" value="N-(1-d-carboxylethyl)-l-norvaline Dehydrogenase, domain 2"/>
    <property type="match status" value="1"/>
</dbReference>
<evidence type="ECO:0000256" key="2">
    <source>
        <dbReference type="ARBA" id="ARBA00023002"/>
    </source>
</evidence>
<evidence type="ECO:0000256" key="4">
    <source>
        <dbReference type="RuleBase" id="RU000485"/>
    </source>
</evidence>
<dbReference type="PANTHER" id="PTHR11811">
    <property type="entry name" value="6-PHOSPHOGLUCONATE DEHYDROGENASE"/>
    <property type="match status" value="1"/>
</dbReference>
<keyword evidence="2 4" id="KW-0560">Oxidoreductase</keyword>
<dbReference type="Pfam" id="PF00393">
    <property type="entry name" value="6PGD"/>
    <property type="match status" value="1"/>
</dbReference>
<keyword evidence="4" id="KW-0521">NADP</keyword>
<comment type="similarity">
    <text evidence="1 4">Belongs to the 6-phosphogluconate dehydrogenase family.</text>
</comment>
<dbReference type="SUPFAM" id="SSF48179">
    <property type="entry name" value="6-phosphogluconate dehydrogenase C-terminal domain-like"/>
    <property type="match status" value="1"/>
</dbReference>
<dbReference type="InterPro" id="IPR006113">
    <property type="entry name" value="6PGDH_Gnd/GntZ"/>
</dbReference>
<dbReference type="GO" id="GO:0004616">
    <property type="term" value="F:phosphogluconate dehydrogenase (decarboxylating) activity"/>
    <property type="evidence" value="ECO:0007669"/>
    <property type="project" value="UniProtKB-EC"/>
</dbReference>
<comment type="catalytic activity">
    <reaction evidence="4">
        <text>6-phospho-D-gluconate + NADP(+) = D-ribulose 5-phosphate + CO2 + NADPH</text>
        <dbReference type="Rhea" id="RHEA:10116"/>
        <dbReference type="ChEBI" id="CHEBI:16526"/>
        <dbReference type="ChEBI" id="CHEBI:57783"/>
        <dbReference type="ChEBI" id="CHEBI:58121"/>
        <dbReference type="ChEBI" id="CHEBI:58349"/>
        <dbReference type="ChEBI" id="CHEBI:58759"/>
        <dbReference type="EC" id="1.1.1.44"/>
    </reaction>
</comment>